<proteinExistence type="predicted"/>
<protein>
    <submittedName>
        <fullName evidence="8">Defensin J1-2-like</fullName>
    </submittedName>
</protein>
<evidence type="ECO:0000313" key="9">
    <source>
        <dbReference type="Proteomes" id="UP001567538"/>
    </source>
</evidence>
<evidence type="ECO:0000256" key="1">
    <source>
        <dbReference type="ARBA" id="ARBA00004613"/>
    </source>
</evidence>
<dbReference type="InterPro" id="IPR036574">
    <property type="entry name" value="Scorpion_toxin-like_sf"/>
</dbReference>
<dbReference type="SMART" id="SM00505">
    <property type="entry name" value="Knot1"/>
    <property type="match status" value="1"/>
</dbReference>
<dbReference type="CDD" id="cd00107">
    <property type="entry name" value="Knot1"/>
    <property type="match status" value="1"/>
</dbReference>
<feature type="domain" description="Knottins-like" evidence="7">
    <location>
        <begin position="28"/>
        <end position="73"/>
    </location>
</feature>
<dbReference type="Pfam" id="PF00304">
    <property type="entry name" value="Gamma-thionin"/>
    <property type="match status" value="1"/>
</dbReference>
<gene>
    <name evidence="8" type="ORF">AAHA92_11708</name>
</gene>
<evidence type="ECO:0000256" key="3">
    <source>
        <dbReference type="ARBA" id="ARBA00022729"/>
    </source>
</evidence>
<dbReference type="InterPro" id="IPR008176">
    <property type="entry name" value="Defensin_plant"/>
</dbReference>
<keyword evidence="4" id="KW-1015">Disulfide bond</keyword>
<comment type="caution">
    <text evidence="8">The sequence shown here is derived from an EMBL/GenBank/DDBJ whole genome shotgun (WGS) entry which is preliminary data.</text>
</comment>
<evidence type="ECO:0000313" key="8">
    <source>
        <dbReference type="EMBL" id="KAL1556040.1"/>
    </source>
</evidence>
<dbReference type="PANTHER" id="PTHR33147">
    <property type="entry name" value="DEFENSIN-LIKE PROTEIN 1"/>
    <property type="match status" value="1"/>
</dbReference>
<feature type="chain" id="PRO_5044782002" evidence="6">
    <location>
        <begin position="27"/>
        <end position="120"/>
    </location>
</feature>
<evidence type="ECO:0000256" key="6">
    <source>
        <dbReference type="SAM" id="SignalP"/>
    </source>
</evidence>
<evidence type="ECO:0000256" key="2">
    <source>
        <dbReference type="ARBA" id="ARBA00022525"/>
    </source>
</evidence>
<keyword evidence="2" id="KW-0964">Secreted</keyword>
<dbReference type="GO" id="GO:0005576">
    <property type="term" value="C:extracellular region"/>
    <property type="evidence" value="ECO:0007669"/>
    <property type="project" value="UniProtKB-SubCell"/>
</dbReference>
<feature type="signal peptide" evidence="6">
    <location>
        <begin position="1"/>
        <end position="26"/>
    </location>
</feature>
<evidence type="ECO:0000259" key="7">
    <source>
        <dbReference type="SMART" id="SM00505"/>
    </source>
</evidence>
<dbReference type="Gene3D" id="3.30.30.10">
    <property type="entry name" value="Knottin, scorpion toxin-like"/>
    <property type="match status" value="1"/>
</dbReference>
<organism evidence="8 9">
    <name type="scientific">Salvia divinorum</name>
    <name type="common">Maria pastora</name>
    <name type="synonym">Diviner's sage</name>
    <dbReference type="NCBI Taxonomy" id="28513"/>
    <lineage>
        <taxon>Eukaryota</taxon>
        <taxon>Viridiplantae</taxon>
        <taxon>Streptophyta</taxon>
        <taxon>Embryophyta</taxon>
        <taxon>Tracheophyta</taxon>
        <taxon>Spermatophyta</taxon>
        <taxon>Magnoliopsida</taxon>
        <taxon>eudicotyledons</taxon>
        <taxon>Gunneridae</taxon>
        <taxon>Pentapetalae</taxon>
        <taxon>asterids</taxon>
        <taxon>lamiids</taxon>
        <taxon>Lamiales</taxon>
        <taxon>Lamiaceae</taxon>
        <taxon>Nepetoideae</taxon>
        <taxon>Mentheae</taxon>
        <taxon>Salviinae</taxon>
        <taxon>Salvia</taxon>
        <taxon>Salvia subgen. Calosphace</taxon>
    </lineage>
</organism>
<reference evidence="8 9" key="1">
    <citation type="submission" date="2024-06" db="EMBL/GenBank/DDBJ databases">
        <title>A chromosome level genome sequence of Diviner's sage (Salvia divinorum).</title>
        <authorList>
            <person name="Ford S.A."/>
            <person name="Ro D.-K."/>
            <person name="Ness R.W."/>
            <person name="Phillips M.A."/>
        </authorList>
    </citation>
    <scope>NUCLEOTIDE SEQUENCE [LARGE SCALE GENOMIC DNA]</scope>
    <source>
        <strain evidence="8">SAF-2024a</strain>
        <tissue evidence="8">Leaf</tissue>
    </source>
</reference>
<evidence type="ECO:0000256" key="5">
    <source>
        <dbReference type="SAM" id="MobiDB-lite"/>
    </source>
</evidence>
<dbReference type="SUPFAM" id="SSF57095">
    <property type="entry name" value="Scorpion toxin-like"/>
    <property type="match status" value="1"/>
</dbReference>
<feature type="region of interest" description="Disordered" evidence="5">
    <location>
        <begin position="80"/>
        <end position="120"/>
    </location>
</feature>
<dbReference type="PRINTS" id="PR00288">
    <property type="entry name" value="PUROTHIONIN"/>
</dbReference>
<accession>A0ABD1HJ68</accession>
<dbReference type="EMBL" id="JBEAFC010000005">
    <property type="protein sequence ID" value="KAL1556040.1"/>
    <property type="molecule type" value="Genomic_DNA"/>
</dbReference>
<keyword evidence="9" id="KW-1185">Reference proteome</keyword>
<dbReference type="PANTHER" id="PTHR33147:SF39">
    <property type="entry name" value="DRO1 PROTEIN-RELATED"/>
    <property type="match status" value="1"/>
</dbReference>
<name>A0ABD1HJ68_SALDI</name>
<comment type="subcellular location">
    <subcellularLocation>
        <location evidence="1">Secreted</location>
    </subcellularLocation>
</comment>
<dbReference type="PROSITE" id="PS00940">
    <property type="entry name" value="GAMMA_THIONIN"/>
    <property type="match status" value="1"/>
</dbReference>
<evidence type="ECO:0000256" key="4">
    <source>
        <dbReference type="ARBA" id="ARBA00023157"/>
    </source>
</evidence>
<dbReference type="AlphaFoldDB" id="A0ABD1HJ68"/>
<dbReference type="Proteomes" id="UP001567538">
    <property type="component" value="Unassembled WGS sequence"/>
</dbReference>
<sequence length="120" mass="12772">MAKQFSTLSFFLLCLLAFQEMMLSEAAICSAPSKLFRGLCFSNSNCSSICEKEGFLSGYCNGLRRMCICQKDCDGNGGGNDGGSDGGDEGQEPPDRAAAVTGEMQVRGHRSRATVSNPLL</sequence>
<keyword evidence="3 6" id="KW-0732">Signal</keyword>
<dbReference type="InterPro" id="IPR003614">
    <property type="entry name" value="Knottins"/>
</dbReference>